<dbReference type="WBParaSite" id="nRc.2.0.1.t30343-RA">
    <property type="protein sequence ID" value="nRc.2.0.1.t30343-RA"/>
    <property type="gene ID" value="nRc.2.0.1.g30343"/>
</dbReference>
<dbReference type="Proteomes" id="UP000887565">
    <property type="component" value="Unplaced"/>
</dbReference>
<dbReference type="AlphaFoldDB" id="A0A915JW84"/>
<proteinExistence type="predicted"/>
<sequence>MKSFLKLLFILALCQQQISYCQQVTSISAWRINLIFNISCDKYANFNVYSTLLFNKSGPVAKSLYTNNGNRHFRQFAKLDRIPNLEFDEIDLKIEIELGNDQIHPENVLSLNVSYLHMGEMTLKMEKKWPDEELKFTKAGRSRIISIVDIDFGRQFKRLKYNDCYHDQKIKPPILCYNSCINISNIL</sequence>
<protein>
    <submittedName>
        <fullName evidence="3">Uncharacterized protein</fullName>
    </submittedName>
</protein>
<keyword evidence="1" id="KW-0732">Signal</keyword>
<evidence type="ECO:0000313" key="2">
    <source>
        <dbReference type="Proteomes" id="UP000887565"/>
    </source>
</evidence>
<keyword evidence="2" id="KW-1185">Reference proteome</keyword>
<reference evidence="3" key="1">
    <citation type="submission" date="2022-11" db="UniProtKB">
        <authorList>
            <consortium name="WormBaseParasite"/>
        </authorList>
    </citation>
    <scope>IDENTIFICATION</scope>
</reference>
<accession>A0A915JW84</accession>
<feature type="chain" id="PRO_5037110999" evidence="1">
    <location>
        <begin position="22"/>
        <end position="187"/>
    </location>
</feature>
<feature type="signal peptide" evidence="1">
    <location>
        <begin position="1"/>
        <end position="21"/>
    </location>
</feature>
<evidence type="ECO:0000256" key="1">
    <source>
        <dbReference type="SAM" id="SignalP"/>
    </source>
</evidence>
<evidence type="ECO:0000313" key="3">
    <source>
        <dbReference type="WBParaSite" id="nRc.2.0.1.t30343-RA"/>
    </source>
</evidence>
<organism evidence="2 3">
    <name type="scientific">Romanomermis culicivorax</name>
    <name type="common">Nematode worm</name>
    <dbReference type="NCBI Taxonomy" id="13658"/>
    <lineage>
        <taxon>Eukaryota</taxon>
        <taxon>Metazoa</taxon>
        <taxon>Ecdysozoa</taxon>
        <taxon>Nematoda</taxon>
        <taxon>Enoplea</taxon>
        <taxon>Dorylaimia</taxon>
        <taxon>Mermithida</taxon>
        <taxon>Mermithoidea</taxon>
        <taxon>Mermithidae</taxon>
        <taxon>Romanomermis</taxon>
    </lineage>
</organism>
<name>A0A915JW84_ROMCU</name>